<evidence type="ECO:0000313" key="2">
    <source>
        <dbReference type="Proteomes" id="UP001162480"/>
    </source>
</evidence>
<protein>
    <submittedName>
        <fullName evidence="1">Uncharacterized protein</fullName>
    </submittedName>
</protein>
<dbReference type="AlphaFoldDB" id="A0AA36FI80"/>
<organism evidence="1 2">
    <name type="scientific">Octopus vulgaris</name>
    <name type="common">Common octopus</name>
    <dbReference type="NCBI Taxonomy" id="6645"/>
    <lineage>
        <taxon>Eukaryota</taxon>
        <taxon>Metazoa</taxon>
        <taxon>Spiralia</taxon>
        <taxon>Lophotrochozoa</taxon>
        <taxon>Mollusca</taxon>
        <taxon>Cephalopoda</taxon>
        <taxon>Coleoidea</taxon>
        <taxon>Octopodiformes</taxon>
        <taxon>Octopoda</taxon>
        <taxon>Incirrata</taxon>
        <taxon>Octopodidae</taxon>
        <taxon>Octopus</taxon>
    </lineage>
</organism>
<keyword evidence="2" id="KW-1185">Reference proteome</keyword>
<reference evidence="1" key="1">
    <citation type="submission" date="2023-08" db="EMBL/GenBank/DDBJ databases">
        <authorList>
            <person name="Alioto T."/>
            <person name="Alioto T."/>
            <person name="Gomez Garrido J."/>
        </authorList>
    </citation>
    <scope>NUCLEOTIDE SEQUENCE</scope>
</reference>
<accession>A0AA36FI80</accession>
<name>A0AA36FI80_OCTVU</name>
<evidence type="ECO:0000313" key="1">
    <source>
        <dbReference type="EMBL" id="CAI9738004.1"/>
    </source>
</evidence>
<sequence>MALHTRYPGLYCLSADISNVKLESGDLRRIEAHWYVNGLVLELYDYSNINKWTFEHLVGVIRQLAPDSVQVCIKPANIQYRILDVVLKRSQLSVGTPEYLRLLNEFFDKTDSTFDYEKIQPPPTSIIFRFAGIFTFSSRLCKQSLNEQNLHRIGLENFTNGLILELIDYANLCQWTIDYITAVVYAIIPESIIDTLSDGTLQGRIMKLAHDRLHFKMGTVEYEAFITATFDAGHLSPLPAAALPSTCITTPTTVTSTIMTSRTSNSVQVQPRDSTSPNLPDVVNHAKEMAKTSATEIALY</sequence>
<gene>
    <name evidence="1" type="ORF">OCTVUL_1B025648</name>
</gene>
<dbReference type="EMBL" id="OX597833">
    <property type="protein sequence ID" value="CAI9738004.1"/>
    <property type="molecule type" value="Genomic_DNA"/>
</dbReference>
<dbReference type="Proteomes" id="UP001162480">
    <property type="component" value="Chromosome 20"/>
</dbReference>
<proteinExistence type="predicted"/>